<gene>
    <name evidence="1" type="ORF">IHE45_10G011200</name>
</gene>
<name>A0ACB7V914_DIOAL</name>
<comment type="caution">
    <text evidence="1">The sequence shown here is derived from an EMBL/GenBank/DDBJ whole genome shotgun (WGS) entry which is preliminary data.</text>
</comment>
<dbReference type="EMBL" id="CM037020">
    <property type="protein sequence ID" value="KAH7670219.1"/>
    <property type="molecule type" value="Genomic_DNA"/>
</dbReference>
<evidence type="ECO:0000313" key="1">
    <source>
        <dbReference type="EMBL" id="KAH7670219.1"/>
    </source>
</evidence>
<dbReference type="Proteomes" id="UP000827976">
    <property type="component" value="Chromosome 10"/>
</dbReference>
<sequence>MLMVMVESVVILKLGQESSLGLPKDRLSFLLRNTFATQCERSVGFLRALLDGIWNGSIIGSEVCSDSTKYNFGRADKKETERALDQDKCKVEINGPVPGGTSLSVVEEVGHHNIALPGCNQTEPEQAVCQMSSIYADGHVADPSLIEDAKFEDMNSDFPIDDASILPDDSNCLLDTSFILKTSQSDLHHQNINNETKQSRQHTPHELSLFYQDPQGDIQGPFLGVDIVSWFEQGFFDADLLVCLSDSPEGSPFMRLGEVMPYLTYKSQDAPSALTGNASEDLINLGGSTSSGFIDAGVTKGQHRISIVSPEPEVQPGICKPDELVNPQYEMLPLSLSETTDIVSTGKQNFHESADQDVEVVLYPGRPLARSESSTEKLTDNLPNLPTSSKANYIQGNDLDESSLNVIADGDLHPLGLLWSELTGAISKGPLSSNLPGLSDRENTFCPATGREGYFAGYRQESLDPACDSSVHDAWSGKFSAGSGSNAACNALHESRLQNMELQANQFSFKERYLSQLFQNTQLPQCGLLFPHEGLHLTGTYADEVHGSLQDKLFKNQGHIDGERLLQLRSQPKQQIQQLQYLKQQSDQEQHIQQLQQLQQPCHQQMHTQQFHLQQRCDQQQVRHYKFQLLQHLQQQQREEQKQIVLKQLMDQQLMDQHFCNPEFQASRTNPLKEGNMLNFLSRQPHLHGMQQCSPPVMRQHDLSIDRFIQAKLGHNLDERIEDLFQAVPHANHGEMHSMEHLCFDPQQEQRQRQQFTKTLRSWPDVEEDRRIGGVCSVDEHGQFLGAASYPQHIRSAGPSPLDFLQHQGTQQGPYRLNSESFDRINPLSENILRSNTDLVNILPQLNGQGIHGLHDETLSSAKMARFPSAVPIHQKLIDRQWSDSNEGMPQNMVGLQLNQLSLEDKHQNRGMNFKFNHHVDDAHSWAPFTGNDGISRLSSNNLPQQNLGFQSSRYSGFINSAAWPSYETNEASWPLSGSAIDHSRGLQDRVFTRNSQLQGIGHSPKGQLMNANLEDHTNRIETHGGFAFSPVPESFIKYQGSMFTRNGSDEVIDDSKVLNYEPLSGISGKKHDYELVKVAAFESDPPDSRVEPVRNSYANHGLLEDNASIRHASVSKSGGSLSFSNYGVGVGNSFARDRVINRVPAIPVEEGGDSLMKLSLDPQILASRVSPSELAFNQQTLEINLSKFSSSEDGRQQLRRSSPSPVPETPAAGKDGAKEASHIGKLKSNRKTAASDYNTNADTQDTGLAQNTKKKGKKGKQIDPSLLGFKVQSNRRLKGEIQRLDD</sequence>
<accession>A0ACB7V914</accession>
<protein>
    <submittedName>
        <fullName evidence="1">GYF domain-containing protein</fullName>
    </submittedName>
</protein>
<evidence type="ECO:0000313" key="2">
    <source>
        <dbReference type="Proteomes" id="UP000827976"/>
    </source>
</evidence>
<proteinExistence type="predicted"/>
<keyword evidence="2" id="KW-1185">Reference proteome</keyword>
<organism evidence="1 2">
    <name type="scientific">Dioscorea alata</name>
    <name type="common">Purple yam</name>
    <dbReference type="NCBI Taxonomy" id="55571"/>
    <lineage>
        <taxon>Eukaryota</taxon>
        <taxon>Viridiplantae</taxon>
        <taxon>Streptophyta</taxon>
        <taxon>Embryophyta</taxon>
        <taxon>Tracheophyta</taxon>
        <taxon>Spermatophyta</taxon>
        <taxon>Magnoliopsida</taxon>
        <taxon>Liliopsida</taxon>
        <taxon>Dioscoreales</taxon>
        <taxon>Dioscoreaceae</taxon>
        <taxon>Dioscorea</taxon>
    </lineage>
</organism>
<reference evidence="2" key="1">
    <citation type="journal article" date="2022" name="Nat. Commun.">
        <title>Chromosome evolution and the genetic basis of agronomically important traits in greater yam.</title>
        <authorList>
            <person name="Bredeson J.V."/>
            <person name="Lyons J.B."/>
            <person name="Oniyinde I.O."/>
            <person name="Okereke N.R."/>
            <person name="Kolade O."/>
            <person name="Nnabue I."/>
            <person name="Nwadili C.O."/>
            <person name="Hribova E."/>
            <person name="Parker M."/>
            <person name="Nwogha J."/>
            <person name="Shu S."/>
            <person name="Carlson J."/>
            <person name="Kariba R."/>
            <person name="Muthemba S."/>
            <person name="Knop K."/>
            <person name="Barton G.J."/>
            <person name="Sherwood A.V."/>
            <person name="Lopez-Montes A."/>
            <person name="Asiedu R."/>
            <person name="Jamnadass R."/>
            <person name="Muchugi A."/>
            <person name="Goodstein D."/>
            <person name="Egesi C.N."/>
            <person name="Featherston J."/>
            <person name="Asfaw A."/>
            <person name="Simpson G.G."/>
            <person name="Dolezel J."/>
            <person name="Hendre P.S."/>
            <person name="Van Deynze A."/>
            <person name="Kumar P.L."/>
            <person name="Obidiegwu J.E."/>
            <person name="Bhattacharjee R."/>
            <person name="Rokhsar D.S."/>
        </authorList>
    </citation>
    <scope>NUCLEOTIDE SEQUENCE [LARGE SCALE GENOMIC DNA]</scope>
    <source>
        <strain evidence="2">cv. TDa95/00328</strain>
    </source>
</reference>